<comment type="caution">
    <text evidence="1">The sequence shown here is derived from an EMBL/GenBank/DDBJ whole genome shotgun (WGS) entry which is preliminary data.</text>
</comment>
<evidence type="ECO:0000313" key="2">
    <source>
        <dbReference type="Proteomes" id="UP000249547"/>
    </source>
</evidence>
<sequence length="172" mass="19780">MNMSRLLPCICLLAIVGTQCKTQQSKGLRKPTEKLALNKNGEAINKIVFLTYRVTYDSTRQQYDFKLTNKFFADGELNPNMLAQVPSIEPNYLYCEVTGKYGTQYNKVENPLQIVREYPADDESGALAKITIHQKEGEFTARFQYNSDVKYLMIKIPNLQSQQLKTIYYAQL</sequence>
<accession>A0A327QMP0</accession>
<dbReference type="Proteomes" id="UP000249547">
    <property type="component" value="Unassembled WGS sequence"/>
</dbReference>
<dbReference type="EMBL" id="QLLL01000004">
    <property type="protein sequence ID" value="RAJ05308.1"/>
    <property type="molecule type" value="Genomic_DNA"/>
</dbReference>
<protein>
    <submittedName>
        <fullName evidence="1">Uncharacterized protein</fullName>
    </submittedName>
</protein>
<keyword evidence="2" id="KW-1185">Reference proteome</keyword>
<dbReference type="RefSeq" id="WP_148707290.1">
    <property type="nucleotide sequence ID" value="NZ_QLLL01000004.1"/>
</dbReference>
<name>A0A327QMP0_9BACT</name>
<proteinExistence type="predicted"/>
<reference evidence="1 2" key="1">
    <citation type="submission" date="2018-06" db="EMBL/GenBank/DDBJ databases">
        <title>Genomic Encyclopedia of Archaeal and Bacterial Type Strains, Phase II (KMG-II): from individual species to whole genera.</title>
        <authorList>
            <person name="Goeker M."/>
        </authorList>
    </citation>
    <scope>NUCLEOTIDE SEQUENCE [LARGE SCALE GENOMIC DNA]</scope>
    <source>
        <strain evidence="1 2">DSM 23857</strain>
    </source>
</reference>
<gene>
    <name evidence="1" type="ORF">LX64_02465</name>
</gene>
<dbReference type="AlphaFoldDB" id="A0A327QMP0"/>
<evidence type="ECO:0000313" key="1">
    <source>
        <dbReference type="EMBL" id="RAJ05308.1"/>
    </source>
</evidence>
<organism evidence="1 2">
    <name type="scientific">Chitinophaga skermanii</name>
    <dbReference type="NCBI Taxonomy" id="331697"/>
    <lineage>
        <taxon>Bacteria</taxon>
        <taxon>Pseudomonadati</taxon>
        <taxon>Bacteroidota</taxon>
        <taxon>Chitinophagia</taxon>
        <taxon>Chitinophagales</taxon>
        <taxon>Chitinophagaceae</taxon>
        <taxon>Chitinophaga</taxon>
    </lineage>
</organism>